<evidence type="ECO:0000313" key="2">
    <source>
        <dbReference type="Proteomes" id="UP001055811"/>
    </source>
</evidence>
<dbReference type="EMBL" id="CM042013">
    <property type="protein sequence ID" value="KAI3739454.1"/>
    <property type="molecule type" value="Genomic_DNA"/>
</dbReference>
<comment type="caution">
    <text evidence="1">The sequence shown here is derived from an EMBL/GenBank/DDBJ whole genome shotgun (WGS) entry which is preliminary data.</text>
</comment>
<reference evidence="2" key="1">
    <citation type="journal article" date="2022" name="Mol. Ecol. Resour.">
        <title>The genomes of chicory, endive, great burdock and yacon provide insights into Asteraceae palaeo-polyploidization history and plant inulin production.</title>
        <authorList>
            <person name="Fan W."/>
            <person name="Wang S."/>
            <person name="Wang H."/>
            <person name="Wang A."/>
            <person name="Jiang F."/>
            <person name="Liu H."/>
            <person name="Zhao H."/>
            <person name="Xu D."/>
            <person name="Zhang Y."/>
        </authorList>
    </citation>
    <scope>NUCLEOTIDE SEQUENCE [LARGE SCALE GENOMIC DNA]</scope>
    <source>
        <strain evidence="2">cv. Punajuju</strain>
    </source>
</reference>
<accession>A0ACB9CYS1</accession>
<organism evidence="1 2">
    <name type="scientific">Cichorium intybus</name>
    <name type="common">Chicory</name>
    <dbReference type="NCBI Taxonomy" id="13427"/>
    <lineage>
        <taxon>Eukaryota</taxon>
        <taxon>Viridiplantae</taxon>
        <taxon>Streptophyta</taxon>
        <taxon>Embryophyta</taxon>
        <taxon>Tracheophyta</taxon>
        <taxon>Spermatophyta</taxon>
        <taxon>Magnoliopsida</taxon>
        <taxon>eudicotyledons</taxon>
        <taxon>Gunneridae</taxon>
        <taxon>Pentapetalae</taxon>
        <taxon>asterids</taxon>
        <taxon>campanulids</taxon>
        <taxon>Asterales</taxon>
        <taxon>Asteraceae</taxon>
        <taxon>Cichorioideae</taxon>
        <taxon>Cichorieae</taxon>
        <taxon>Cichoriinae</taxon>
        <taxon>Cichorium</taxon>
    </lineage>
</organism>
<sequence length="197" mass="22194">MEGRKNISLLTYFISYYGAGAAKVLSAAAKESGLSVAYLSGRQSPSGLLYETYSQDDIDALRALAEEPEIIDIFLTYPSYLFHELLQFVLNHVEDRNVETLLEVLKAFLSLFNICSFTRFRRNWNSQFHSVARLDIALYYTVRTAIERSYEDLNNAKLEVGAKSRNIAYLKGKVPSWVGIPTSVCLPFGSVEKVLSN</sequence>
<gene>
    <name evidence="1" type="ORF">L2E82_29858</name>
</gene>
<protein>
    <submittedName>
        <fullName evidence="1">Uncharacterized protein</fullName>
    </submittedName>
</protein>
<proteinExistence type="predicted"/>
<dbReference type="Proteomes" id="UP001055811">
    <property type="component" value="Linkage Group LG05"/>
</dbReference>
<name>A0ACB9CYS1_CICIN</name>
<evidence type="ECO:0000313" key="1">
    <source>
        <dbReference type="EMBL" id="KAI3739454.1"/>
    </source>
</evidence>
<reference evidence="1 2" key="2">
    <citation type="journal article" date="2022" name="Mol. Ecol. Resour.">
        <title>The genomes of chicory, endive, great burdock and yacon provide insights into Asteraceae paleo-polyploidization history and plant inulin production.</title>
        <authorList>
            <person name="Fan W."/>
            <person name="Wang S."/>
            <person name="Wang H."/>
            <person name="Wang A."/>
            <person name="Jiang F."/>
            <person name="Liu H."/>
            <person name="Zhao H."/>
            <person name="Xu D."/>
            <person name="Zhang Y."/>
        </authorList>
    </citation>
    <scope>NUCLEOTIDE SEQUENCE [LARGE SCALE GENOMIC DNA]</scope>
    <source>
        <strain evidence="2">cv. Punajuju</strain>
        <tissue evidence="1">Leaves</tissue>
    </source>
</reference>
<keyword evidence="2" id="KW-1185">Reference proteome</keyword>